<name>A0A432GBD6_9DELT</name>
<evidence type="ECO:0000313" key="1">
    <source>
        <dbReference type="EMBL" id="RTZ80696.1"/>
    </source>
</evidence>
<sequence length="61" mass="6811">MTKIDLTSSEGLGSFCAQPAKNNASVKIMLNDFINFMDLACSIWTSWNQFDFKTSLSLITN</sequence>
<dbReference type="EMBL" id="QNZL01000074">
    <property type="protein sequence ID" value="RTZ80696.1"/>
    <property type="molecule type" value="Genomic_DNA"/>
</dbReference>
<dbReference type="AlphaFoldDB" id="A0A432GBD6"/>
<organism evidence="1 2">
    <name type="scientific">SAR324 cluster bacterium</name>
    <dbReference type="NCBI Taxonomy" id="2024889"/>
    <lineage>
        <taxon>Bacteria</taxon>
        <taxon>Deltaproteobacteria</taxon>
        <taxon>SAR324 cluster</taxon>
    </lineage>
</organism>
<comment type="caution">
    <text evidence="1">The sequence shown here is derived from an EMBL/GenBank/DDBJ whole genome shotgun (WGS) entry which is preliminary data.</text>
</comment>
<accession>A0A432GBD6</accession>
<protein>
    <submittedName>
        <fullName evidence="1">Uncharacterized protein</fullName>
    </submittedName>
</protein>
<dbReference type="Proteomes" id="UP000286801">
    <property type="component" value="Unassembled WGS sequence"/>
</dbReference>
<proteinExistence type="predicted"/>
<reference evidence="1 2" key="1">
    <citation type="submission" date="2018-06" db="EMBL/GenBank/DDBJ databases">
        <title>Combined omics and stable isotope probing to characterize newly discovered Mariana Back-Arc vent microbial communities.</title>
        <authorList>
            <person name="Trembath-Reichert E."/>
            <person name="Huber J.A."/>
        </authorList>
    </citation>
    <scope>NUCLEOTIDE SEQUENCE [LARGE SCALE GENOMIC DNA]</scope>
    <source>
        <strain evidence="1">MAG 63_1</strain>
    </source>
</reference>
<gene>
    <name evidence="1" type="ORF">DSY97_02720</name>
</gene>
<evidence type="ECO:0000313" key="2">
    <source>
        <dbReference type="Proteomes" id="UP000286801"/>
    </source>
</evidence>